<dbReference type="PROSITE" id="PS51257">
    <property type="entry name" value="PROKAR_LIPOPROTEIN"/>
    <property type="match status" value="1"/>
</dbReference>
<dbReference type="AlphaFoldDB" id="A0A3A8AY33"/>
<sequence length="59" mass="5817">MRMTAAIALFAALAACGVDGPPVRPSVNTTVGVGSNGTNATVGTDWISGRVSTHVGVGF</sequence>
<feature type="signal peptide" evidence="1">
    <location>
        <begin position="1"/>
        <end position="17"/>
    </location>
</feature>
<dbReference type="EMBL" id="RAPE01000001">
    <property type="protein sequence ID" value="RKF16279.1"/>
    <property type="molecule type" value="Genomic_DNA"/>
</dbReference>
<keyword evidence="3" id="KW-1185">Reference proteome</keyword>
<comment type="caution">
    <text evidence="2">The sequence shown here is derived from an EMBL/GenBank/DDBJ whole genome shotgun (WGS) entry which is preliminary data.</text>
</comment>
<accession>A0A3A8AY33</accession>
<keyword evidence="1" id="KW-0732">Signal</keyword>
<evidence type="ECO:0000313" key="3">
    <source>
        <dbReference type="Proteomes" id="UP000281128"/>
    </source>
</evidence>
<dbReference type="RefSeq" id="WP_121163273.1">
    <property type="nucleotide sequence ID" value="NZ_RAPE01000001.1"/>
</dbReference>
<evidence type="ECO:0000256" key="1">
    <source>
        <dbReference type="SAM" id="SignalP"/>
    </source>
</evidence>
<feature type="chain" id="PRO_5017455130" evidence="1">
    <location>
        <begin position="18"/>
        <end position="59"/>
    </location>
</feature>
<keyword evidence="2" id="KW-0456">Lyase</keyword>
<name>A0A3A8AY33_9RHOB</name>
<dbReference type="Proteomes" id="UP000281128">
    <property type="component" value="Unassembled WGS sequence"/>
</dbReference>
<reference evidence="2 3" key="1">
    <citation type="submission" date="2018-09" db="EMBL/GenBank/DDBJ databases">
        <title>Roseovarius spongiae sp. nov., isolated from a marine sponge.</title>
        <authorList>
            <person name="Zhuang L."/>
            <person name="Luo L."/>
        </authorList>
    </citation>
    <scope>NUCLEOTIDE SEQUENCE [LARGE SCALE GENOMIC DNA]</scope>
    <source>
        <strain evidence="2 3">HN-E21</strain>
    </source>
</reference>
<gene>
    <name evidence="2" type="ORF">D6850_01575</name>
</gene>
<organism evidence="2 3">
    <name type="scientific">Roseovarius spongiae</name>
    <dbReference type="NCBI Taxonomy" id="2320272"/>
    <lineage>
        <taxon>Bacteria</taxon>
        <taxon>Pseudomonadati</taxon>
        <taxon>Pseudomonadota</taxon>
        <taxon>Alphaproteobacteria</taxon>
        <taxon>Rhodobacterales</taxon>
        <taxon>Roseobacteraceae</taxon>
        <taxon>Roseovarius</taxon>
    </lineage>
</organism>
<proteinExistence type="predicted"/>
<dbReference type="OrthoDB" id="7727800at2"/>
<protein>
    <submittedName>
        <fullName evidence="2">Argininosuccinate lyase</fullName>
    </submittedName>
</protein>
<evidence type="ECO:0000313" key="2">
    <source>
        <dbReference type="EMBL" id="RKF16279.1"/>
    </source>
</evidence>
<dbReference type="GO" id="GO:0016829">
    <property type="term" value="F:lyase activity"/>
    <property type="evidence" value="ECO:0007669"/>
    <property type="project" value="UniProtKB-KW"/>
</dbReference>